<evidence type="ECO:0000313" key="4">
    <source>
        <dbReference type="EMBL" id="KAG6718150.1"/>
    </source>
</evidence>
<dbReference type="PROSITE" id="PS50003">
    <property type="entry name" value="PH_DOMAIN"/>
    <property type="match status" value="1"/>
</dbReference>
<dbReference type="PANTHER" id="PTHR22902:SF49">
    <property type="entry name" value="OS03G0666200 PROTEIN"/>
    <property type="match status" value="1"/>
</dbReference>
<reference evidence="4" key="1">
    <citation type="submission" date="2021-01" db="EMBL/GenBank/DDBJ databases">
        <authorList>
            <person name="Lovell J.T."/>
            <person name="Bentley N."/>
            <person name="Bhattarai G."/>
            <person name="Jenkins J.W."/>
            <person name="Sreedasyam A."/>
            <person name="Alarcon Y."/>
            <person name="Bock C."/>
            <person name="Boston L."/>
            <person name="Carlson J."/>
            <person name="Cervantes K."/>
            <person name="Clermont K."/>
            <person name="Krom N."/>
            <person name="Kubenka K."/>
            <person name="Mamidi S."/>
            <person name="Mattison C."/>
            <person name="Monteros M."/>
            <person name="Pisani C."/>
            <person name="Plott C."/>
            <person name="Rajasekar S."/>
            <person name="Rhein H.S."/>
            <person name="Rohla C."/>
            <person name="Song M."/>
            <person name="Hilaire R.S."/>
            <person name="Shu S."/>
            <person name="Wells L."/>
            <person name="Wang X."/>
            <person name="Webber J."/>
            <person name="Heerema R.J."/>
            <person name="Klein P."/>
            <person name="Conner P."/>
            <person name="Grauke L."/>
            <person name="Grimwood J."/>
            <person name="Schmutz J."/>
            <person name="Randall J.J."/>
        </authorList>
    </citation>
    <scope>NUCLEOTIDE SEQUENCE</scope>
    <source>
        <tissue evidence="4">Leaf</tissue>
    </source>
</reference>
<dbReference type="Proteomes" id="UP000811246">
    <property type="component" value="Chromosome 4"/>
</dbReference>
<feature type="domain" description="PH" evidence="3">
    <location>
        <begin position="30"/>
        <end position="134"/>
    </location>
</feature>
<dbReference type="GO" id="GO:0005769">
    <property type="term" value="C:early endosome"/>
    <property type="evidence" value="ECO:0007669"/>
    <property type="project" value="TreeGrafter"/>
</dbReference>
<name>A0A922FCP4_CARIL</name>
<dbReference type="SMART" id="SM00233">
    <property type="entry name" value="PH"/>
    <property type="match status" value="1"/>
</dbReference>
<feature type="coiled-coil region" evidence="1">
    <location>
        <begin position="269"/>
        <end position="338"/>
    </location>
</feature>
<dbReference type="GO" id="GO:0005829">
    <property type="term" value="C:cytosol"/>
    <property type="evidence" value="ECO:0007669"/>
    <property type="project" value="GOC"/>
</dbReference>
<dbReference type="EMBL" id="CM031828">
    <property type="protein sequence ID" value="KAG6718150.1"/>
    <property type="molecule type" value="Genomic_DNA"/>
</dbReference>
<evidence type="ECO:0000313" key="5">
    <source>
        <dbReference type="Proteomes" id="UP000811246"/>
    </source>
</evidence>
<dbReference type="InterPro" id="IPR011993">
    <property type="entry name" value="PH-like_dom_sf"/>
</dbReference>
<dbReference type="AlphaFoldDB" id="A0A922FCP4"/>
<keyword evidence="1" id="KW-0175">Coiled coil</keyword>
<dbReference type="PANTHER" id="PTHR22902">
    <property type="entry name" value="SESQUIPEDALIAN"/>
    <property type="match status" value="1"/>
</dbReference>
<organism evidence="4 5">
    <name type="scientific">Carya illinoinensis</name>
    <name type="common">Pecan</name>
    <dbReference type="NCBI Taxonomy" id="32201"/>
    <lineage>
        <taxon>Eukaryota</taxon>
        <taxon>Viridiplantae</taxon>
        <taxon>Streptophyta</taxon>
        <taxon>Embryophyta</taxon>
        <taxon>Tracheophyta</taxon>
        <taxon>Spermatophyta</taxon>
        <taxon>Magnoliopsida</taxon>
        <taxon>eudicotyledons</taxon>
        <taxon>Gunneridae</taxon>
        <taxon>Pentapetalae</taxon>
        <taxon>rosids</taxon>
        <taxon>fabids</taxon>
        <taxon>Fagales</taxon>
        <taxon>Juglandaceae</taxon>
        <taxon>Carya</taxon>
    </lineage>
</organism>
<sequence length="456" mass="50241">MASNVATPRAGDADSSLEKIKRQLASGSGRNLLQGPLLKRSETLRKWNERWVILDPTTGRMEYKIRRNEPAVKGSIIFDANSTITISPVNFHGLPRYDGCCFYIGTPQKKDYFLCAETPGAARAWVSTLHATQLVLRAHKEAVNSLSGNGSAKLGTVATVVSAANSTALECSKEIEAAMQISLRNALGMVTNKISDGPMDDLAIMRETLRVKDEELQNLARDLRARDLTIKDIAEKLSETAEAAEAAASAAHTMDEQRRIACAQIERLKRDSEKQLESSMSKLKESEQKVMAVNKEREQLSKQRDSAIQEAHMWRSELAKARERVVILEAAVVRAEERVRVTEADAEARIKEKTESCPGIDNTLPLTKHVDLSEENVDKACLSVSRAIPVSGESVVHMAADQVNLHIHDGEWSDIQANEARIADVREVAPETEGSSLDIPVVSNHHEQGANSFHRP</sequence>
<evidence type="ECO:0000256" key="2">
    <source>
        <dbReference type="SAM" id="MobiDB-lite"/>
    </source>
</evidence>
<dbReference type="Gene3D" id="2.30.29.30">
    <property type="entry name" value="Pleckstrin-homology domain (PH domain)/Phosphotyrosine-binding domain (PTB)"/>
    <property type="match status" value="1"/>
</dbReference>
<gene>
    <name evidence="4" type="ORF">I3842_04G136300</name>
</gene>
<dbReference type="GO" id="GO:0055037">
    <property type="term" value="C:recycling endosome"/>
    <property type="evidence" value="ECO:0007669"/>
    <property type="project" value="TreeGrafter"/>
</dbReference>
<feature type="region of interest" description="Disordered" evidence="2">
    <location>
        <begin position="432"/>
        <end position="456"/>
    </location>
</feature>
<accession>A0A922FCP4</accession>
<dbReference type="SUPFAM" id="SSF50729">
    <property type="entry name" value="PH domain-like"/>
    <property type="match status" value="1"/>
</dbReference>
<dbReference type="CDD" id="cd00821">
    <property type="entry name" value="PH"/>
    <property type="match status" value="1"/>
</dbReference>
<dbReference type="GO" id="GO:0005802">
    <property type="term" value="C:trans-Golgi network"/>
    <property type="evidence" value="ECO:0007669"/>
    <property type="project" value="TreeGrafter"/>
</dbReference>
<dbReference type="FunFam" id="2.30.29.30:FF:000234">
    <property type="entry name" value="Pleckstrin homology (PH) domain-containing protein"/>
    <property type="match status" value="1"/>
</dbReference>
<proteinExistence type="predicted"/>
<dbReference type="GO" id="GO:0007032">
    <property type="term" value="P:endosome organization"/>
    <property type="evidence" value="ECO:0007669"/>
    <property type="project" value="TreeGrafter"/>
</dbReference>
<protein>
    <recommendedName>
        <fullName evidence="3">PH domain-containing protein</fullName>
    </recommendedName>
</protein>
<dbReference type="InterPro" id="IPR045188">
    <property type="entry name" value="Boi1/Boi2-like"/>
</dbReference>
<evidence type="ECO:0000256" key="1">
    <source>
        <dbReference type="SAM" id="Coils"/>
    </source>
</evidence>
<comment type="caution">
    <text evidence="4">The sequence shown here is derived from an EMBL/GenBank/DDBJ whole genome shotgun (WGS) entry which is preliminary data.</text>
</comment>
<dbReference type="GO" id="GO:0001881">
    <property type="term" value="P:receptor recycling"/>
    <property type="evidence" value="ECO:0007669"/>
    <property type="project" value="TreeGrafter"/>
</dbReference>
<evidence type="ECO:0000259" key="3">
    <source>
        <dbReference type="PROSITE" id="PS50003"/>
    </source>
</evidence>
<dbReference type="InterPro" id="IPR001849">
    <property type="entry name" value="PH_domain"/>
</dbReference>
<dbReference type="Pfam" id="PF00169">
    <property type="entry name" value="PH"/>
    <property type="match status" value="1"/>
</dbReference>
<dbReference type="GO" id="GO:0042147">
    <property type="term" value="P:retrograde transport, endosome to Golgi"/>
    <property type="evidence" value="ECO:0007669"/>
    <property type="project" value="TreeGrafter"/>
</dbReference>